<dbReference type="OrthoDB" id="128937at2"/>
<gene>
    <name evidence="2" type="ORF">OI18_06720</name>
</gene>
<evidence type="ECO:0000313" key="2">
    <source>
        <dbReference type="EMBL" id="KIC95297.1"/>
    </source>
</evidence>
<comment type="caution">
    <text evidence="2">The sequence shown here is derived from an EMBL/GenBank/DDBJ whole genome shotgun (WGS) entry which is preliminary data.</text>
</comment>
<feature type="signal peptide" evidence="1">
    <location>
        <begin position="1"/>
        <end position="22"/>
    </location>
</feature>
<accession>A0A0C1L5A7</accession>
<feature type="chain" id="PRO_5002153000" evidence="1">
    <location>
        <begin position="23"/>
        <end position="249"/>
    </location>
</feature>
<evidence type="ECO:0000313" key="3">
    <source>
        <dbReference type="Proteomes" id="UP000031408"/>
    </source>
</evidence>
<dbReference type="STRING" id="1349421.OI18_06720"/>
<name>A0A0C1L5A7_9BACT</name>
<dbReference type="RefSeq" id="WP_039138309.1">
    <property type="nucleotide sequence ID" value="NZ_JSVC01000007.1"/>
</dbReference>
<keyword evidence="3" id="KW-1185">Reference proteome</keyword>
<dbReference type="EMBL" id="JSVC01000007">
    <property type="protein sequence ID" value="KIC95297.1"/>
    <property type="molecule type" value="Genomic_DNA"/>
</dbReference>
<sequence length="249" mass="27218">MPKWMTAIIACYLTLNLFAAQAQSVDDVVSKYEDALGGREKLNNIQSVYMEGVSVAQNGNEITSKMTKVNKKLMRTEINFGMGSFAMLVTDKAGWMKNPRNGGNFEPMGAERVTALQPELDCAGPLVNYAAKGHIAELLGKENVDGTELFKIRLTLNTGSVITYYIDPATYYVRREVRKGGGMGRRGGQGGQGGNNAEAEVVTEFADYQKTTDGFVFPFSVKRSGMGGSTTYEKIEVNHPVDPSLFEPK</sequence>
<dbReference type="AlphaFoldDB" id="A0A0C1L5A7"/>
<organism evidence="2 3">
    <name type="scientific">Flavihumibacter solisilvae</name>
    <dbReference type="NCBI Taxonomy" id="1349421"/>
    <lineage>
        <taxon>Bacteria</taxon>
        <taxon>Pseudomonadati</taxon>
        <taxon>Bacteroidota</taxon>
        <taxon>Chitinophagia</taxon>
        <taxon>Chitinophagales</taxon>
        <taxon>Chitinophagaceae</taxon>
        <taxon>Flavihumibacter</taxon>
    </lineage>
</organism>
<reference evidence="2 3" key="1">
    <citation type="submission" date="2014-11" db="EMBL/GenBank/DDBJ databases">
        <title>Genome sequence of Flavihumibacter solisilvae 3-3.</title>
        <authorList>
            <person name="Zhou G."/>
            <person name="Li M."/>
            <person name="Wang G."/>
        </authorList>
    </citation>
    <scope>NUCLEOTIDE SEQUENCE [LARGE SCALE GENOMIC DNA]</scope>
    <source>
        <strain evidence="2 3">3-3</strain>
    </source>
</reference>
<evidence type="ECO:0000256" key="1">
    <source>
        <dbReference type="SAM" id="SignalP"/>
    </source>
</evidence>
<proteinExistence type="predicted"/>
<protein>
    <submittedName>
        <fullName evidence="2">Uncharacterized protein</fullName>
    </submittedName>
</protein>
<dbReference type="Proteomes" id="UP000031408">
    <property type="component" value="Unassembled WGS sequence"/>
</dbReference>
<keyword evidence="1" id="KW-0732">Signal</keyword>